<dbReference type="Pfam" id="PF02826">
    <property type="entry name" value="2-Hacid_dh_C"/>
    <property type="match status" value="1"/>
</dbReference>
<dbReference type="GO" id="GO:0030267">
    <property type="term" value="F:glyoxylate reductase (NADPH) activity"/>
    <property type="evidence" value="ECO:0007669"/>
    <property type="project" value="TreeGrafter"/>
</dbReference>
<evidence type="ECO:0000256" key="3">
    <source>
        <dbReference type="SAM" id="MobiDB-lite"/>
    </source>
</evidence>
<proteinExistence type="inferred from homology"/>
<dbReference type="Pfam" id="PF00389">
    <property type="entry name" value="2-Hacid_dh"/>
    <property type="match status" value="1"/>
</dbReference>
<dbReference type="InterPro" id="IPR029753">
    <property type="entry name" value="D-isomer_DH_CS"/>
</dbReference>
<dbReference type="InterPro" id="IPR006139">
    <property type="entry name" value="D-isomer_2_OHA_DH_cat_dom"/>
</dbReference>
<protein>
    <submittedName>
        <fullName evidence="6">D-3-phosphoglycerate dehydrogenase, D-isomer-specific 2-hydroxy acid dehydrogenase superfamily</fullName>
    </submittedName>
</protein>
<keyword evidence="1 2" id="KW-0560">Oxidoreductase</keyword>
<dbReference type="SUPFAM" id="SSF51735">
    <property type="entry name" value="NAD(P)-binding Rossmann-fold domains"/>
    <property type="match status" value="1"/>
</dbReference>
<dbReference type="InterPro" id="IPR050223">
    <property type="entry name" value="D-isomer_2-hydroxyacid_DH"/>
</dbReference>
<comment type="similarity">
    <text evidence="2">Belongs to the D-isomer specific 2-hydroxyacid dehydrogenase family.</text>
</comment>
<evidence type="ECO:0000259" key="4">
    <source>
        <dbReference type="Pfam" id="PF00389"/>
    </source>
</evidence>
<organism evidence="6">
    <name type="scientific">Phaffia rhodozyma</name>
    <name type="common">Yeast</name>
    <name type="synonym">Xanthophyllomyces dendrorhous</name>
    <dbReference type="NCBI Taxonomy" id="264483"/>
    <lineage>
        <taxon>Eukaryota</taxon>
        <taxon>Fungi</taxon>
        <taxon>Dikarya</taxon>
        <taxon>Basidiomycota</taxon>
        <taxon>Agaricomycotina</taxon>
        <taxon>Tremellomycetes</taxon>
        <taxon>Cystofilobasidiales</taxon>
        <taxon>Mrakiaceae</taxon>
        <taxon>Phaffia</taxon>
    </lineage>
</organism>
<dbReference type="GO" id="GO:0016618">
    <property type="term" value="F:hydroxypyruvate reductase [NAD(P)H] activity"/>
    <property type="evidence" value="ECO:0007669"/>
    <property type="project" value="TreeGrafter"/>
</dbReference>
<dbReference type="AlphaFoldDB" id="A0A0F7SWW4"/>
<dbReference type="PANTHER" id="PTHR10996">
    <property type="entry name" value="2-HYDROXYACID DEHYDROGENASE-RELATED"/>
    <property type="match status" value="1"/>
</dbReference>
<evidence type="ECO:0000259" key="5">
    <source>
        <dbReference type="Pfam" id="PF02826"/>
    </source>
</evidence>
<dbReference type="GO" id="GO:0005829">
    <property type="term" value="C:cytosol"/>
    <property type="evidence" value="ECO:0007669"/>
    <property type="project" value="TreeGrafter"/>
</dbReference>
<dbReference type="GO" id="GO:0051287">
    <property type="term" value="F:NAD binding"/>
    <property type="evidence" value="ECO:0007669"/>
    <property type="project" value="InterPro"/>
</dbReference>
<dbReference type="InterPro" id="IPR036291">
    <property type="entry name" value="NAD(P)-bd_dom_sf"/>
</dbReference>
<dbReference type="SUPFAM" id="SSF52283">
    <property type="entry name" value="Formate/glycerate dehydrogenase catalytic domain-like"/>
    <property type="match status" value="1"/>
</dbReference>
<name>A0A0F7SWW4_PHARH</name>
<feature type="domain" description="D-isomer specific 2-hydroxyacid dehydrogenase catalytic" evidence="4">
    <location>
        <begin position="28"/>
        <end position="342"/>
    </location>
</feature>
<evidence type="ECO:0000256" key="1">
    <source>
        <dbReference type="ARBA" id="ARBA00023002"/>
    </source>
</evidence>
<dbReference type="Gene3D" id="3.40.50.720">
    <property type="entry name" value="NAD(P)-binding Rossmann-like Domain"/>
    <property type="match status" value="2"/>
</dbReference>
<dbReference type="PROSITE" id="PS00671">
    <property type="entry name" value="D_2_HYDROXYACID_DH_3"/>
    <property type="match status" value="1"/>
</dbReference>
<accession>A0A0F7SWW4</accession>
<evidence type="ECO:0000313" key="6">
    <source>
        <dbReference type="EMBL" id="CED85239.1"/>
    </source>
</evidence>
<dbReference type="EMBL" id="LN483332">
    <property type="protein sequence ID" value="CED85239.1"/>
    <property type="molecule type" value="Genomic_DNA"/>
</dbReference>
<feature type="domain" description="D-isomer specific 2-hydroxyacid dehydrogenase NAD-binding" evidence="5">
    <location>
        <begin position="124"/>
        <end position="311"/>
    </location>
</feature>
<feature type="region of interest" description="Disordered" evidence="3">
    <location>
        <begin position="1"/>
        <end position="20"/>
    </location>
</feature>
<evidence type="ECO:0000256" key="2">
    <source>
        <dbReference type="RuleBase" id="RU003719"/>
    </source>
</evidence>
<reference evidence="6" key="1">
    <citation type="submission" date="2014-08" db="EMBL/GenBank/DDBJ databases">
        <authorList>
            <person name="Sharma Rahul"/>
            <person name="Thines Marco"/>
        </authorList>
    </citation>
    <scope>NUCLEOTIDE SEQUENCE</scope>
</reference>
<sequence length="343" mass="36966">MRATELPTPPPETNSLPASESTVFIPTDLHPAGIEHARKRFKKVLLSTEVESFEDALAESDGLVLRQSYKVTKQILASAPRLRGIARNGVGYDSIDTARAKELGIAVFNIPGMNAETVAEMTFTLALSLLRRVNLVDRALRLGEDLSKVGIMGNTLRGKVVGIVGMGAIAHRAAELFRDTFQCELHVYSPTSSTDKWTENDPSSLRALPHTRHASLDTLLPIVDILTLHCPLTPSTHLLIGEKELATMKTSGLLINTARGGVVDEVALEVALREKVIAGAAVDVWEVEPPPPAKYGGLISQPTCISLPHMGALTNENQTQCCILAVDQLADHLDGKVVGNRVV</sequence>
<dbReference type="PANTHER" id="PTHR10996:SF264">
    <property type="entry name" value="HYPOTHETICAL D-ISOMER SPECIFIC 2-HYDROXYACID DEHYDROGENASE (EUROFUNG)"/>
    <property type="match status" value="1"/>
</dbReference>
<dbReference type="InterPro" id="IPR006140">
    <property type="entry name" value="D-isomer_DH_NAD-bd"/>
</dbReference>